<dbReference type="InterPro" id="IPR036378">
    <property type="entry name" value="FAS1_dom_sf"/>
</dbReference>
<evidence type="ECO:0000313" key="4">
    <source>
        <dbReference type="Proteomes" id="UP001175261"/>
    </source>
</evidence>
<dbReference type="AlphaFoldDB" id="A0AA39GI47"/>
<feature type="region of interest" description="Disordered" evidence="1">
    <location>
        <begin position="95"/>
        <end position="116"/>
    </location>
</feature>
<name>A0AA39GI47_SARSR</name>
<dbReference type="PROSITE" id="PS50213">
    <property type="entry name" value="FAS1"/>
    <property type="match status" value="2"/>
</dbReference>
<dbReference type="InterPro" id="IPR050904">
    <property type="entry name" value="Adhesion/Biosynth-related"/>
</dbReference>
<feature type="compositionally biased region" description="Basic and acidic residues" evidence="1">
    <location>
        <begin position="200"/>
        <end position="210"/>
    </location>
</feature>
<gene>
    <name evidence="3" type="ORF">NLU13_4035</name>
</gene>
<dbReference type="Proteomes" id="UP001175261">
    <property type="component" value="Unassembled WGS sequence"/>
</dbReference>
<dbReference type="EMBL" id="JAPDFR010000003">
    <property type="protein sequence ID" value="KAK0387790.1"/>
    <property type="molecule type" value="Genomic_DNA"/>
</dbReference>
<dbReference type="SUPFAM" id="SSF82153">
    <property type="entry name" value="FAS1 domain"/>
    <property type="match status" value="2"/>
</dbReference>
<sequence length="803" mass="86590">MFRLRRGEPFPTRGVFNAVAFVDTISDRNTPKLLRAFATCSSLFVCRLWRGLRDALQEWCVIGVSSVSESGAERPPEWHRNDLFLESTPLEIAWESPEGPRKHDLPDGRSHRPSRPLPGPAHLFRLFGLHSNSSGHDPPRSKYDRQLTLYLPIVSAASWGLGSMRANLDDIVGAQLPEGRTERRRVSILRNGDVKYPKNRGHHEFVDLDHSAGGPTGRSGNSNNCEDSRHSANRHSSVTSPYRVVVTRRLRSVVFSGLKRSKTAGPLSEHCSDRKLFAHRGTGHLPISTGQRTGLMIELLARHLDAKKIEIKETATSRKNDRGEVSNGHDLVSTIELIPGNTGTASAPCVTVIGDANLGNSAMASSGISPDKDGRRPSTCSIAHLVVSRRILEQCTVTMLFKRLVTAVASLTAVRRDDEPQDLGSVLAGHKNLTTYYSLIKKYPDILLQLPSYSGVTIIAPSNSAFENIPYTALNEVWDPEDKEVTVPLLQYHILQGTVAAGGLEAGPSYVKSTLLKDSTYTNVTSGQNVVINKSGDDVVVLTTSMGTRCTVLETDIVFQGGLIHIVDNLLIPPARLDRTTDAFKLPSFLGALHAADLMPGIAEHKNVTIFAPQDKALGLVGGTLENLDQEALRRVMNYHVVPNQVLVSSSLLNNSLLDTLAEDAAGQTLPLRVFSEGNSKYINSAQVVQPDILIANGILHIISNVVNPEAFAVTPNPAIGTQPPVFPVSEEAGVFTSDLPCTTNCPVTTTPTPQSSSADASTTTSDIFTSESEDAARPARPTGAFSGAAIGALGLGAGMVLL</sequence>
<evidence type="ECO:0000259" key="2">
    <source>
        <dbReference type="PROSITE" id="PS50213"/>
    </source>
</evidence>
<accession>A0AA39GI47</accession>
<protein>
    <recommendedName>
        <fullName evidence="2">FAS1 domain-containing protein</fullName>
    </recommendedName>
</protein>
<dbReference type="PANTHER" id="PTHR10900">
    <property type="entry name" value="PERIOSTIN-RELATED"/>
    <property type="match status" value="1"/>
</dbReference>
<feature type="compositionally biased region" description="Low complexity" evidence="1">
    <location>
        <begin position="747"/>
        <end position="771"/>
    </location>
</feature>
<feature type="domain" description="FAS1" evidence="2">
    <location>
        <begin position="420"/>
        <end position="571"/>
    </location>
</feature>
<dbReference type="Pfam" id="PF02469">
    <property type="entry name" value="Fasciclin"/>
    <property type="match status" value="2"/>
</dbReference>
<organism evidence="3 4">
    <name type="scientific">Sarocladium strictum</name>
    <name type="common">Black bundle disease fungus</name>
    <name type="synonym">Acremonium strictum</name>
    <dbReference type="NCBI Taxonomy" id="5046"/>
    <lineage>
        <taxon>Eukaryota</taxon>
        <taxon>Fungi</taxon>
        <taxon>Dikarya</taxon>
        <taxon>Ascomycota</taxon>
        <taxon>Pezizomycotina</taxon>
        <taxon>Sordariomycetes</taxon>
        <taxon>Hypocreomycetidae</taxon>
        <taxon>Hypocreales</taxon>
        <taxon>Sarocladiaceae</taxon>
        <taxon>Sarocladium</taxon>
    </lineage>
</organism>
<dbReference type="GO" id="GO:0000329">
    <property type="term" value="C:fungal-type vacuole membrane"/>
    <property type="evidence" value="ECO:0007669"/>
    <property type="project" value="TreeGrafter"/>
</dbReference>
<dbReference type="PANTHER" id="PTHR10900:SF77">
    <property type="entry name" value="FI19380P1"/>
    <property type="match status" value="1"/>
</dbReference>
<comment type="caution">
    <text evidence="3">The sequence shown here is derived from an EMBL/GenBank/DDBJ whole genome shotgun (WGS) entry which is preliminary data.</text>
</comment>
<keyword evidence="4" id="KW-1185">Reference proteome</keyword>
<evidence type="ECO:0000313" key="3">
    <source>
        <dbReference type="EMBL" id="KAK0387790.1"/>
    </source>
</evidence>
<reference evidence="3" key="1">
    <citation type="submission" date="2022-10" db="EMBL/GenBank/DDBJ databases">
        <title>Determination and structural analysis of whole genome sequence of Sarocladium strictum F4-1.</title>
        <authorList>
            <person name="Hu L."/>
            <person name="Jiang Y."/>
        </authorList>
    </citation>
    <scope>NUCLEOTIDE SEQUENCE</scope>
    <source>
        <strain evidence="3">F4-1</strain>
    </source>
</reference>
<feature type="region of interest" description="Disordered" evidence="1">
    <location>
        <begin position="200"/>
        <end position="239"/>
    </location>
</feature>
<feature type="region of interest" description="Disordered" evidence="1">
    <location>
        <begin position="747"/>
        <end position="782"/>
    </location>
</feature>
<dbReference type="InterPro" id="IPR000782">
    <property type="entry name" value="FAS1_domain"/>
</dbReference>
<proteinExistence type="predicted"/>
<dbReference type="GO" id="GO:0016236">
    <property type="term" value="P:macroautophagy"/>
    <property type="evidence" value="ECO:0007669"/>
    <property type="project" value="TreeGrafter"/>
</dbReference>
<dbReference type="Gene3D" id="2.30.180.10">
    <property type="entry name" value="FAS1 domain"/>
    <property type="match status" value="2"/>
</dbReference>
<evidence type="ECO:0000256" key="1">
    <source>
        <dbReference type="SAM" id="MobiDB-lite"/>
    </source>
</evidence>
<feature type="compositionally biased region" description="Basic and acidic residues" evidence="1">
    <location>
        <begin position="98"/>
        <end position="110"/>
    </location>
</feature>
<dbReference type="SMART" id="SM00554">
    <property type="entry name" value="FAS1"/>
    <property type="match status" value="2"/>
</dbReference>
<feature type="domain" description="FAS1" evidence="2">
    <location>
        <begin position="573"/>
        <end position="707"/>
    </location>
</feature>